<keyword evidence="1" id="KW-0472">Membrane</keyword>
<name>A0A955L322_9BACT</name>
<evidence type="ECO:0000256" key="1">
    <source>
        <dbReference type="SAM" id="Phobius"/>
    </source>
</evidence>
<reference evidence="2" key="2">
    <citation type="journal article" date="2021" name="Microbiome">
        <title>Successional dynamics and alternative stable states in a saline activated sludge microbial community over 9 years.</title>
        <authorList>
            <person name="Wang Y."/>
            <person name="Ye J."/>
            <person name="Ju F."/>
            <person name="Liu L."/>
            <person name="Boyd J.A."/>
            <person name="Deng Y."/>
            <person name="Parks D.H."/>
            <person name="Jiang X."/>
            <person name="Yin X."/>
            <person name="Woodcroft B.J."/>
            <person name="Tyson G.W."/>
            <person name="Hugenholtz P."/>
            <person name="Polz M.F."/>
            <person name="Zhang T."/>
        </authorList>
    </citation>
    <scope>NUCLEOTIDE SEQUENCE</scope>
    <source>
        <strain evidence="2">HKST-UBA10</strain>
    </source>
</reference>
<reference evidence="2" key="1">
    <citation type="submission" date="2020-04" db="EMBL/GenBank/DDBJ databases">
        <authorList>
            <person name="Zhang T."/>
        </authorList>
    </citation>
    <scope>NUCLEOTIDE SEQUENCE</scope>
    <source>
        <strain evidence="2">HKST-UBA10</strain>
    </source>
</reference>
<keyword evidence="1" id="KW-0812">Transmembrane</keyword>
<sequence>MFVYIALHSSNVPPAEREKVYLAVIAVSIIIFIARLLSKILNTFAIVIVIASVAMLFYFLYRYNSVPFIESSKIDDTIVRIGLEKP</sequence>
<organism evidence="2 3">
    <name type="scientific">Candidatus Dojkabacteria bacterium</name>
    <dbReference type="NCBI Taxonomy" id="2099670"/>
    <lineage>
        <taxon>Bacteria</taxon>
        <taxon>Candidatus Dojkabacteria</taxon>
    </lineage>
</organism>
<feature type="transmembrane region" description="Helical" evidence="1">
    <location>
        <begin position="20"/>
        <end position="37"/>
    </location>
</feature>
<dbReference type="AlphaFoldDB" id="A0A955L322"/>
<dbReference type="EMBL" id="JAGQLG010000029">
    <property type="protein sequence ID" value="MCA9381954.1"/>
    <property type="molecule type" value="Genomic_DNA"/>
</dbReference>
<protein>
    <submittedName>
        <fullName evidence="2">Uncharacterized protein</fullName>
    </submittedName>
</protein>
<proteinExistence type="predicted"/>
<dbReference type="Proteomes" id="UP000782843">
    <property type="component" value="Unassembled WGS sequence"/>
</dbReference>
<gene>
    <name evidence="2" type="ORF">KC660_00930</name>
</gene>
<evidence type="ECO:0000313" key="3">
    <source>
        <dbReference type="Proteomes" id="UP000782843"/>
    </source>
</evidence>
<feature type="transmembrane region" description="Helical" evidence="1">
    <location>
        <begin position="44"/>
        <end position="61"/>
    </location>
</feature>
<accession>A0A955L322</accession>
<keyword evidence="1" id="KW-1133">Transmembrane helix</keyword>
<evidence type="ECO:0000313" key="2">
    <source>
        <dbReference type="EMBL" id="MCA9381954.1"/>
    </source>
</evidence>
<comment type="caution">
    <text evidence="2">The sequence shown here is derived from an EMBL/GenBank/DDBJ whole genome shotgun (WGS) entry which is preliminary data.</text>
</comment>